<proteinExistence type="predicted"/>
<name>A0ACC2UDY5_9FUNG</name>
<protein>
    <submittedName>
        <fullName evidence="1">Uncharacterized protein</fullName>
    </submittedName>
</protein>
<evidence type="ECO:0000313" key="2">
    <source>
        <dbReference type="Proteomes" id="UP001165960"/>
    </source>
</evidence>
<dbReference type="EMBL" id="QTSX02000811">
    <property type="protein sequence ID" value="KAJ9084746.1"/>
    <property type="molecule type" value="Genomic_DNA"/>
</dbReference>
<gene>
    <name evidence="1" type="ORF">DSO57_1021104</name>
</gene>
<sequence length="96" mass="11120">MYIPMYHQYTVPACLIEEVKPVLDTTYDLYKGQEKESNRKGLHYYHTLKKQRCLKRTFSFMAGAMPIDPTSLNALQYCSISHLCQGSTLGWLPENL</sequence>
<comment type="caution">
    <text evidence="1">The sequence shown here is derived from an EMBL/GenBank/DDBJ whole genome shotgun (WGS) entry which is preliminary data.</text>
</comment>
<reference evidence="1" key="1">
    <citation type="submission" date="2022-04" db="EMBL/GenBank/DDBJ databases">
        <title>Genome of the entomopathogenic fungus Entomophthora muscae.</title>
        <authorList>
            <person name="Elya C."/>
            <person name="Lovett B.R."/>
            <person name="Lee E."/>
            <person name="Macias A.M."/>
            <person name="Hajek A.E."/>
            <person name="De Bivort B.L."/>
            <person name="Kasson M.T."/>
            <person name="De Fine Licht H.H."/>
            <person name="Stajich J.E."/>
        </authorList>
    </citation>
    <scope>NUCLEOTIDE SEQUENCE</scope>
    <source>
        <strain evidence="1">Berkeley</strain>
    </source>
</reference>
<dbReference type="Proteomes" id="UP001165960">
    <property type="component" value="Unassembled WGS sequence"/>
</dbReference>
<keyword evidence="2" id="KW-1185">Reference proteome</keyword>
<accession>A0ACC2UDY5</accession>
<evidence type="ECO:0000313" key="1">
    <source>
        <dbReference type="EMBL" id="KAJ9084746.1"/>
    </source>
</evidence>
<organism evidence="1 2">
    <name type="scientific">Entomophthora muscae</name>
    <dbReference type="NCBI Taxonomy" id="34485"/>
    <lineage>
        <taxon>Eukaryota</taxon>
        <taxon>Fungi</taxon>
        <taxon>Fungi incertae sedis</taxon>
        <taxon>Zoopagomycota</taxon>
        <taxon>Entomophthoromycotina</taxon>
        <taxon>Entomophthoromycetes</taxon>
        <taxon>Entomophthorales</taxon>
        <taxon>Entomophthoraceae</taxon>
        <taxon>Entomophthora</taxon>
    </lineage>
</organism>